<keyword evidence="1" id="KW-0732">Signal</keyword>
<feature type="signal peptide" evidence="1">
    <location>
        <begin position="1"/>
        <end position="19"/>
    </location>
</feature>
<dbReference type="Gene3D" id="2.115.10.20">
    <property type="entry name" value="Glycosyl hydrolase domain, family 43"/>
    <property type="match status" value="1"/>
</dbReference>
<dbReference type="CDD" id="cd08994">
    <property type="entry name" value="GH43_62_32_68_117_130-like"/>
    <property type="match status" value="1"/>
</dbReference>
<name>A0ABQ1HNB8_9FLAO</name>
<evidence type="ECO:0000256" key="1">
    <source>
        <dbReference type="SAM" id="SignalP"/>
    </source>
</evidence>
<dbReference type="Proteomes" id="UP000658793">
    <property type="component" value="Unassembled WGS sequence"/>
</dbReference>
<dbReference type="EMBL" id="BMGA01000006">
    <property type="protein sequence ID" value="GGA82313.1"/>
    <property type="molecule type" value="Genomic_DNA"/>
</dbReference>
<comment type="caution">
    <text evidence="2">The sequence shown here is derived from an EMBL/GenBank/DDBJ whole genome shotgun (WGS) entry which is preliminary data.</text>
</comment>
<reference evidence="3" key="1">
    <citation type="journal article" date="2019" name="Int. J. Syst. Evol. Microbiol.">
        <title>The Global Catalogue of Microorganisms (GCM) 10K type strain sequencing project: providing services to taxonomists for standard genome sequencing and annotation.</title>
        <authorList>
            <consortium name="The Broad Institute Genomics Platform"/>
            <consortium name="The Broad Institute Genome Sequencing Center for Infectious Disease"/>
            <person name="Wu L."/>
            <person name="Ma J."/>
        </authorList>
    </citation>
    <scope>NUCLEOTIDE SEQUENCE [LARGE SCALE GENOMIC DNA]</scope>
    <source>
        <strain evidence="3">CGMCC 1.12811</strain>
    </source>
</reference>
<proteinExistence type="predicted"/>
<keyword evidence="3" id="KW-1185">Reference proteome</keyword>
<evidence type="ECO:0008006" key="4">
    <source>
        <dbReference type="Google" id="ProtNLM"/>
    </source>
</evidence>
<accession>A0ABQ1HNB8</accession>
<gene>
    <name evidence="2" type="ORF">GCM10008015_23780</name>
</gene>
<feature type="chain" id="PRO_5046848932" description="Glycosyl hydrolase family 43" evidence="1">
    <location>
        <begin position="20"/>
        <end position="377"/>
    </location>
</feature>
<sequence length="377" mass="42882">MKKTVFLWLLLIAVQLVSSQEKLTNLLELKKNSKNEIFHNLGKAVKDGGFYMKGYWVWDNSVIKGDDGKYHLFSSRYSDTIVFHPGWMVSSEIVHAVADRPEGPFHFVNKALSARGAQYWDGRSTFNPQIFKHKGKYYMFYVGSTHPFEEAKKGELTTESKWCIVGRSNKRVGVAVASSLDGPWQRMDRPILETEPNTFYSFLTSNPTMVINDDDSVLMIFKAREYEGNVHGPMSLGVAFAKNIMGPYEVLNNKKAVFDAKVTGELEDPFLWKDKSGYHVTFKDHKGKYTSEWGGGVLAHSVNGIDWKMDSDPKAYSKTIQWDDNTLEKRGQIERPFILFENGKPRCMYFSTMDGQGGFENGTYSGIVTVPFTNNKQ</sequence>
<evidence type="ECO:0000313" key="2">
    <source>
        <dbReference type="EMBL" id="GGA82313.1"/>
    </source>
</evidence>
<dbReference type="InterPro" id="IPR023296">
    <property type="entry name" value="Glyco_hydro_beta-prop_sf"/>
</dbReference>
<protein>
    <recommendedName>
        <fullName evidence="4">Glycosyl hydrolase family 43</fullName>
    </recommendedName>
</protein>
<dbReference type="SUPFAM" id="SSF75005">
    <property type="entry name" value="Arabinanase/levansucrase/invertase"/>
    <property type="match status" value="2"/>
</dbReference>
<dbReference type="RefSeq" id="WP_188494529.1">
    <property type="nucleotide sequence ID" value="NZ_BMGA01000006.1"/>
</dbReference>
<organism evidence="2 3">
    <name type="scientific">Flavobacterium palustre</name>
    <dbReference type="NCBI Taxonomy" id="1476463"/>
    <lineage>
        <taxon>Bacteria</taxon>
        <taxon>Pseudomonadati</taxon>
        <taxon>Bacteroidota</taxon>
        <taxon>Flavobacteriia</taxon>
        <taxon>Flavobacteriales</taxon>
        <taxon>Flavobacteriaceae</taxon>
        <taxon>Flavobacterium</taxon>
    </lineage>
</organism>
<evidence type="ECO:0000313" key="3">
    <source>
        <dbReference type="Proteomes" id="UP000658793"/>
    </source>
</evidence>